<dbReference type="GO" id="GO:0008703">
    <property type="term" value="F:5-amino-6-(5-phosphoribosylamino)uracil reductase activity"/>
    <property type="evidence" value="ECO:0007669"/>
    <property type="project" value="InterPro"/>
</dbReference>
<evidence type="ECO:0000313" key="2">
    <source>
        <dbReference type="EMBL" id="OHV93951.1"/>
    </source>
</evidence>
<reference evidence="2 3" key="1">
    <citation type="submission" date="2015-06" db="EMBL/GenBank/DDBJ databases">
        <title>Draft genome sequencing of a biphenyl-degrading bacterium, Janthinobacterium lividum MEG1.</title>
        <authorList>
            <person name="Shimodaira J."/>
            <person name="Hatta T."/>
        </authorList>
    </citation>
    <scope>NUCLEOTIDE SEQUENCE [LARGE SCALE GENOMIC DNA]</scope>
    <source>
        <strain evidence="2 3">MEG1</strain>
    </source>
</reference>
<evidence type="ECO:0000313" key="3">
    <source>
        <dbReference type="Proteomes" id="UP000179840"/>
    </source>
</evidence>
<dbReference type="SUPFAM" id="SSF53597">
    <property type="entry name" value="Dihydrofolate reductase-like"/>
    <property type="match status" value="1"/>
</dbReference>
<dbReference type="PANTHER" id="PTHR38011">
    <property type="entry name" value="DIHYDROFOLATE REDUCTASE FAMILY PROTEIN (AFU_ORTHOLOGUE AFUA_8G06820)"/>
    <property type="match status" value="1"/>
</dbReference>
<dbReference type="Pfam" id="PF01872">
    <property type="entry name" value="RibD_C"/>
    <property type="match status" value="1"/>
</dbReference>
<proteinExistence type="predicted"/>
<dbReference type="GO" id="GO:0009231">
    <property type="term" value="P:riboflavin biosynthetic process"/>
    <property type="evidence" value="ECO:0007669"/>
    <property type="project" value="InterPro"/>
</dbReference>
<evidence type="ECO:0000259" key="1">
    <source>
        <dbReference type="Pfam" id="PF01872"/>
    </source>
</evidence>
<dbReference type="Gene3D" id="3.40.430.10">
    <property type="entry name" value="Dihydrofolate Reductase, subunit A"/>
    <property type="match status" value="1"/>
</dbReference>
<sequence>MQKPFVSAFLGISIDGCIAGENGDLSWLAELAPDSPEATGYTALMEQVDTLLIGRTTYDAVLGFEPWPYAGKRVVVLSHRDFAPRHGEQRREGGVRAVLEGLAEEGCRHVYLDGGAVIRAGLCEGVIDSLTLSVLPVVLGKGVRLFEDGLPRSDWRLDGTRQLPSGVVQLRYRKNYTALSISTMKPGS</sequence>
<dbReference type="RefSeq" id="WP_071079688.1">
    <property type="nucleotide sequence ID" value="NZ_LFKP01000014.1"/>
</dbReference>
<organism evidence="2 3">
    <name type="scientific">Janthinobacterium lividum</name>
    <dbReference type="NCBI Taxonomy" id="29581"/>
    <lineage>
        <taxon>Bacteria</taxon>
        <taxon>Pseudomonadati</taxon>
        <taxon>Pseudomonadota</taxon>
        <taxon>Betaproteobacteria</taxon>
        <taxon>Burkholderiales</taxon>
        <taxon>Oxalobacteraceae</taxon>
        <taxon>Janthinobacterium</taxon>
    </lineage>
</organism>
<dbReference type="PANTHER" id="PTHR38011:SF11">
    <property type="entry name" value="2,5-DIAMINO-6-RIBOSYLAMINO-4(3H)-PYRIMIDINONE 5'-PHOSPHATE REDUCTASE"/>
    <property type="match status" value="1"/>
</dbReference>
<feature type="domain" description="Bacterial bifunctional deaminase-reductase C-terminal" evidence="1">
    <location>
        <begin position="4"/>
        <end position="168"/>
    </location>
</feature>
<protein>
    <submittedName>
        <fullName evidence="2">Deaminase</fullName>
    </submittedName>
</protein>
<dbReference type="AlphaFoldDB" id="A0A1S1U2U0"/>
<dbReference type="InterPro" id="IPR050765">
    <property type="entry name" value="Riboflavin_Biosynth_HTPR"/>
</dbReference>
<dbReference type="EMBL" id="LFKP01000014">
    <property type="protein sequence ID" value="OHV93951.1"/>
    <property type="molecule type" value="Genomic_DNA"/>
</dbReference>
<dbReference type="InterPro" id="IPR002734">
    <property type="entry name" value="RibDG_C"/>
</dbReference>
<accession>A0A1S1U2U0</accession>
<gene>
    <name evidence="2" type="ORF">AKG95_25480</name>
</gene>
<comment type="caution">
    <text evidence="2">The sequence shown here is derived from an EMBL/GenBank/DDBJ whole genome shotgun (WGS) entry which is preliminary data.</text>
</comment>
<dbReference type="Proteomes" id="UP000179840">
    <property type="component" value="Unassembled WGS sequence"/>
</dbReference>
<name>A0A1S1U2U0_9BURK</name>
<dbReference type="InterPro" id="IPR024072">
    <property type="entry name" value="DHFR-like_dom_sf"/>
</dbReference>